<sequence>MIDGGVHGIWAAGTSGEFSALEDSERLKVIETVVEEVNGRIPIIGNISATSTKLAIKLAKECSSIGIDALAVTPPYYYVSSQSELIDHFVQIKNETCLPLWVYNIPSTVKTTVDPSTIASLAKDSIVVGIKDSSGTGEKLAELTYICKRDNIDLKTFLGSVYRMPYAQKLDAHGVIPSDANLIPSYAVKAWESGIINSNTQAALYMSKIDTARKIQNLSKSGADISSKLAGIKSGLKELGIIEYDIMSSPLKSLTEEEKQPIKNILKSAGLM</sequence>
<dbReference type="PIRSF" id="PIRSF001365">
    <property type="entry name" value="DHDPS"/>
    <property type="match status" value="1"/>
</dbReference>
<dbReference type="PANTHER" id="PTHR42849">
    <property type="entry name" value="N-ACETYLNEURAMINATE LYASE"/>
    <property type="match status" value="1"/>
</dbReference>
<organism evidence="3">
    <name type="scientific">marine metagenome</name>
    <dbReference type="NCBI Taxonomy" id="408172"/>
    <lineage>
        <taxon>unclassified sequences</taxon>
        <taxon>metagenomes</taxon>
        <taxon>ecological metagenomes</taxon>
    </lineage>
</organism>
<dbReference type="SMART" id="SM01130">
    <property type="entry name" value="DHDPS"/>
    <property type="match status" value="1"/>
</dbReference>
<reference evidence="3" key="1">
    <citation type="submission" date="2018-05" db="EMBL/GenBank/DDBJ databases">
        <authorList>
            <person name="Lanie J.A."/>
            <person name="Ng W.-L."/>
            <person name="Kazmierczak K.M."/>
            <person name="Andrzejewski T.M."/>
            <person name="Davidsen T.M."/>
            <person name="Wayne K.J."/>
            <person name="Tettelin H."/>
            <person name="Glass J.I."/>
            <person name="Rusch D."/>
            <person name="Podicherti R."/>
            <person name="Tsui H.-C.T."/>
            <person name="Winkler M.E."/>
        </authorList>
    </citation>
    <scope>NUCLEOTIDE SEQUENCE</scope>
</reference>
<evidence type="ECO:0000313" key="3">
    <source>
        <dbReference type="EMBL" id="SVB76988.1"/>
    </source>
</evidence>
<dbReference type="InterPro" id="IPR020625">
    <property type="entry name" value="Schiff_base-form_aldolases_AS"/>
</dbReference>
<protein>
    <recommendedName>
        <fullName evidence="4">Dihydrodipicolinate synthase family protein</fullName>
    </recommendedName>
</protein>
<dbReference type="GO" id="GO:0005829">
    <property type="term" value="C:cytosol"/>
    <property type="evidence" value="ECO:0007669"/>
    <property type="project" value="TreeGrafter"/>
</dbReference>
<dbReference type="PROSITE" id="PS00666">
    <property type="entry name" value="DHDPS_2"/>
    <property type="match status" value="1"/>
</dbReference>
<dbReference type="Gene3D" id="3.20.20.70">
    <property type="entry name" value="Aldolase class I"/>
    <property type="match status" value="1"/>
</dbReference>
<dbReference type="PANTHER" id="PTHR42849:SF1">
    <property type="entry name" value="N-ACETYLNEURAMINATE LYASE"/>
    <property type="match status" value="1"/>
</dbReference>
<dbReference type="EMBL" id="UINC01056678">
    <property type="protein sequence ID" value="SVB76988.1"/>
    <property type="molecule type" value="Genomic_DNA"/>
</dbReference>
<evidence type="ECO:0000256" key="1">
    <source>
        <dbReference type="ARBA" id="ARBA00023239"/>
    </source>
</evidence>
<evidence type="ECO:0008006" key="4">
    <source>
        <dbReference type="Google" id="ProtNLM"/>
    </source>
</evidence>
<accession>A0A382GPE5</accession>
<dbReference type="AlphaFoldDB" id="A0A382GPE5"/>
<dbReference type="CDD" id="cd00408">
    <property type="entry name" value="DHDPS-like"/>
    <property type="match status" value="1"/>
</dbReference>
<proteinExistence type="predicted"/>
<keyword evidence="1" id="KW-0456">Lyase</keyword>
<keyword evidence="2" id="KW-0704">Schiff base</keyword>
<dbReference type="GO" id="GO:0008747">
    <property type="term" value="F:N-acetylneuraminate lyase activity"/>
    <property type="evidence" value="ECO:0007669"/>
    <property type="project" value="TreeGrafter"/>
</dbReference>
<dbReference type="GO" id="GO:0019262">
    <property type="term" value="P:N-acetylneuraminate catabolic process"/>
    <property type="evidence" value="ECO:0007669"/>
    <property type="project" value="TreeGrafter"/>
</dbReference>
<name>A0A382GPE5_9ZZZZ</name>
<dbReference type="InterPro" id="IPR002220">
    <property type="entry name" value="DapA-like"/>
</dbReference>
<dbReference type="InterPro" id="IPR013785">
    <property type="entry name" value="Aldolase_TIM"/>
</dbReference>
<evidence type="ECO:0000256" key="2">
    <source>
        <dbReference type="ARBA" id="ARBA00023270"/>
    </source>
</evidence>
<dbReference type="SUPFAM" id="SSF51569">
    <property type="entry name" value="Aldolase"/>
    <property type="match status" value="1"/>
</dbReference>
<gene>
    <name evidence="3" type="ORF">METZ01_LOCUS229842</name>
</gene>
<dbReference type="Pfam" id="PF00701">
    <property type="entry name" value="DHDPS"/>
    <property type="match status" value="1"/>
</dbReference>
<dbReference type="PRINTS" id="PR00146">
    <property type="entry name" value="DHPICSNTHASE"/>
</dbReference>